<dbReference type="InterPro" id="IPR036388">
    <property type="entry name" value="WH-like_DNA-bd_sf"/>
</dbReference>
<dbReference type="Proteomes" id="UP000030940">
    <property type="component" value="Chromosome"/>
</dbReference>
<dbReference type="PANTHER" id="PTHR18964">
    <property type="entry name" value="ROK (REPRESSOR, ORF, KINASE) FAMILY"/>
    <property type="match status" value="1"/>
</dbReference>
<evidence type="ECO:0000313" key="3">
    <source>
        <dbReference type="Proteomes" id="UP000030940"/>
    </source>
</evidence>
<accession>A0A0A7UWL0</accession>
<dbReference type="HOGENOM" id="CLU_036604_13_5_12"/>
<protein>
    <submittedName>
        <fullName evidence="2">XylR family transcriptional regulator</fullName>
    </submittedName>
</protein>
<gene>
    <name evidence="2" type="ORF">OY14_03470</name>
</gene>
<organism evidence="2 3">
    <name type="scientific">Borreliella chilensis</name>
    <dbReference type="NCBI Taxonomy" id="1245910"/>
    <lineage>
        <taxon>Bacteria</taxon>
        <taxon>Pseudomonadati</taxon>
        <taxon>Spirochaetota</taxon>
        <taxon>Spirochaetia</taxon>
        <taxon>Spirochaetales</taxon>
        <taxon>Borreliaceae</taxon>
        <taxon>Borreliella</taxon>
    </lineage>
</organism>
<dbReference type="STRING" id="1245910.OY14_03470"/>
<dbReference type="Gene3D" id="1.10.10.10">
    <property type="entry name" value="Winged helix-like DNA-binding domain superfamily/Winged helix DNA-binding domain"/>
    <property type="match status" value="1"/>
</dbReference>
<comment type="similarity">
    <text evidence="1">Belongs to the ROK (NagC/XylR) family.</text>
</comment>
<dbReference type="InterPro" id="IPR000600">
    <property type="entry name" value="ROK"/>
</dbReference>
<proteinExistence type="inferred from homology"/>
<dbReference type="Pfam" id="PF00480">
    <property type="entry name" value="ROK"/>
    <property type="match status" value="1"/>
</dbReference>
<dbReference type="Gene3D" id="3.30.420.40">
    <property type="match status" value="2"/>
</dbReference>
<dbReference type="SUPFAM" id="SSF46785">
    <property type="entry name" value="Winged helix' DNA-binding domain"/>
    <property type="match status" value="1"/>
</dbReference>
<keyword evidence="3" id="KW-1185">Reference proteome</keyword>
<sequence>MQGENMVSIRGGNRRKILLSLKNMQYSRTDLARKLTLTNAAVTILTNQMIKENLLIEVGSRVPDIKKHGRKEILLDINKDYAYSMGVIISSNYFQIGIANLKCEVLISETHSFEPPVSAYDILEKIKDHMIEIIWKHNFSRDRFIGVGFSITGLIKDKESGVVNDSYGVWIEKDVPVKRILEEYFSLTVYLESYVKNLSLAEFMGKNIDNIMFFDYTDTAELSIWSGGNVYPGFNNKSGMVSHMIIDYEGEKNCPTCGNKGCVNMLISNFALQRLISKEFMNGEIPELYEKYEGRLKKVTIYDVFSLYEKYDFINKIMEDTVKYLAIIIINIQRMLDFNYLVLYGQSFKLKAFFDLLKEEIKKRNKENIVLKLSSLDTEVSVVGPASSVIFNKFYLTGGDID</sequence>
<evidence type="ECO:0000256" key="1">
    <source>
        <dbReference type="ARBA" id="ARBA00006479"/>
    </source>
</evidence>
<dbReference type="InterPro" id="IPR036390">
    <property type="entry name" value="WH_DNA-bd_sf"/>
</dbReference>
<reference evidence="2 3" key="1">
    <citation type="journal article" date="2015" name="Genome Announc.">
        <title>Genome Sequence of Borrelia chilensis VA1, a South American Member of the Lyme Borreliosis Group.</title>
        <authorList>
            <person name="Huang W."/>
            <person name="Ojaimi C."/>
            <person name="Fallon J.T."/>
            <person name="Travisany D."/>
            <person name="Maass A."/>
            <person name="Ivanova L."/>
            <person name="Tomova A."/>
            <person name="Gonzalez-Acuna D."/>
            <person name="Godfrey H.P."/>
            <person name="Cabello F.C."/>
        </authorList>
    </citation>
    <scope>NUCLEOTIDE SEQUENCE [LARGE SCALE GENOMIC DNA]</scope>
    <source>
        <strain evidence="2 3">VA1</strain>
    </source>
</reference>
<dbReference type="PANTHER" id="PTHR18964:SF149">
    <property type="entry name" value="BIFUNCTIONAL UDP-N-ACETYLGLUCOSAMINE 2-EPIMERASE_N-ACETYLMANNOSAMINE KINASE"/>
    <property type="match status" value="1"/>
</dbReference>
<dbReference type="InterPro" id="IPR043129">
    <property type="entry name" value="ATPase_NBD"/>
</dbReference>
<dbReference type="EMBL" id="CP009910">
    <property type="protein sequence ID" value="AJA90480.1"/>
    <property type="molecule type" value="Genomic_DNA"/>
</dbReference>
<dbReference type="KEGG" id="bchi:OY14_03470"/>
<evidence type="ECO:0000313" key="2">
    <source>
        <dbReference type="EMBL" id="AJA90480.1"/>
    </source>
</evidence>
<dbReference type="SUPFAM" id="SSF53067">
    <property type="entry name" value="Actin-like ATPase domain"/>
    <property type="match status" value="2"/>
</dbReference>
<name>A0A0A7UWL0_9SPIR</name>
<dbReference type="AlphaFoldDB" id="A0A0A7UWL0"/>